<dbReference type="PANTHER" id="PTHR23184">
    <property type="entry name" value="TETRATRICOPEPTIDE REPEAT PROTEIN 14"/>
    <property type="match status" value="1"/>
</dbReference>
<organism evidence="1 2">
    <name type="scientific">Ladona fulva</name>
    <name type="common">Scarce chaser dragonfly</name>
    <name type="synonym">Libellula fulva</name>
    <dbReference type="NCBI Taxonomy" id="123851"/>
    <lineage>
        <taxon>Eukaryota</taxon>
        <taxon>Metazoa</taxon>
        <taxon>Ecdysozoa</taxon>
        <taxon>Arthropoda</taxon>
        <taxon>Hexapoda</taxon>
        <taxon>Insecta</taxon>
        <taxon>Pterygota</taxon>
        <taxon>Palaeoptera</taxon>
        <taxon>Odonata</taxon>
        <taxon>Epiprocta</taxon>
        <taxon>Anisoptera</taxon>
        <taxon>Libelluloidea</taxon>
        <taxon>Libellulidae</taxon>
        <taxon>Ladona</taxon>
    </lineage>
</organism>
<protein>
    <submittedName>
        <fullName evidence="1">Uncharacterized protein</fullName>
    </submittedName>
</protein>
<dbReference type="EMBL" id="KZ308894">
    <property type="protein sequence ID" value="KAG8235261.1"/>
    <property type="molecule type" value="Genomic_DNA"/>
</dbReference>
<reference evidence="1" key="2">
    <citation type="submission" date="2017-10" db="EMBL/GenBank/DDBJ databases">
        <title>Ladona fulva Genome sequencing and assembly.</title>
        <authorList>
            <person name="Murali S."/>
            <person name="Richards S."/>
            <person name="Bandaranaike D."/>
            <person name="Bellair M."/>
            <person name="Blankenburg K."/>
            <person name="Chao H."/>
            <person name="Dinh H."/>
            <person name="Doddapaneni H."/>
            <person name="Dugan-Rocha S."/>
            <person name="Elkadiri S."/>
            <person name="Gnanaolivu R."/>
            <person name="Hernandez B."/>
            <person name="Skinner E."/>
            <person name="Javaid M."/>
            <person name="Lee S."/>
            <person name="Li M."/>
            <person name="Ming W."/>
            <person name="Munidasa M."/>
            <person name="Muniz J."/>
            <person name="Nguyen L."/>
            <person name="Hughes D."/>
            <person name="Osuji N."/>
            <person name="Pu L.-L."/>
            <person name="Puazo M."/>
            <person name="Qu C."/>
            <person name="Quiroz J."/>
            <person name="Raj R."/>
            <person name="Weissenberger G."/>
            <person name="Xin Y."/>
            <person name="Zou X."/>
            <person name="Han Y."/>
            <person name="Worley K."/>
            <person name="Muzny D."/>
            <person name="Gibbs R."/>
        </authorList>
    </citation>
    <scope>NUCLEOTIDE SEQUENCE</scope>
    <source>
        <strain evidence="1">Sampled in the wild</strain>
    </source>
</reference>
<keyword evidence="2" id="KW-1185">Reference proteome</keyword>
<dbReference type="InterPro" id="IPR039190">
    <property type="entry name" value="TTC14"/>
</dbReference>
<evidence type="ECO:0000313" key="2">
    <source>
        <dbReference type="Proteomes" id="UP000792457"/>
    </source>
</evidence>
<dbReference type="OrthoDB" id="1914839at2759"/>
<sequence>MKIINPSQDTMEPTMDPKLVAQSLNFHGQQLQKIWEGEKEGELAKLNVTDLDFAVYQERQKQLSFQDRAKRLKLQQFVVKKANVLFDSSQVDVHHFGGHSSTGGGEEDFYAILPPYETFLHVDKATRVRQFFQASAHLFY</sequence>
<gene>
    <name evidence="1" type="ORF">J437_LFUL014261</name>
</gene>
<reference evidence="1" key="1">
    <citation type="submission" date="2013-04" db="EMBL/GenBank/DDBJ databases">
        <authorList>
            <person name="Qu J."/>
            <person name="Murali S.C."/>
            <person name="Bandaranaike D."/>
            <person name="Bellair M."/>
            <person name="Blankenburg K."/>
            <person name="Chao H."/>
            <person name="Dinh H."/>
            <person name="Doddapaneni H."/>
            <person name="Downs B."/>
            <person name="Dugan-Rocha S."/>
            <person name="Elkadiri S."/>
            <person name="Gnanaolivu R.D."/>
            <person name="Hernandez B."/>
            <person name="Javaid M."/>
            <person name="Jayaseelan J.C."/>
            <person name="Lee S."/>
            <person name="Li M."/>
            <person name="Ming W."/>
            <person name="Munidasa M."/>
            <person name="Muniz J."/>
            <person name="Nguyen L."/>
            <person name="Ongeri F."/>
            <person name="Osuji N."/>
            <person name="Pu L.-L."/>
            <person name="Puazo M."/>
            <person name="Qu C."/>
            <person name="Quiroz J."/>
            <person name="Raj R."/>
            <person name="Weissenberger G."/>
            <person name="Xin Y."/>
            <person name="Zou X."/>
            <person name="Han Y."/>
            <person name="Richards S."/>
            <person name="Worley K."/>
            <person name="Muzny D."/>
            <person name="Gibbs R."/>
        </authorList>
    </citation>
    <scope>NUCLEOTIDE SEQUENCE</scope>
    <source>
        <strain evidence="1">Sampled in the wild</strain>
    </source>
</reference>
<comment type="caution">
    <text evidence="1">The sequence shown here is derived from an EMBL/GenBank/DDBJ whole genome shotgun (WGS) entry which is preliminary data.</text>
</comment>
<dbReference type="Proteomes" id="UP000792457">
    <property type="component" value="Unassembled WGS sequence"/>
</dbReference>
<proteinExistence type="predicted"/>
<evidence type="ECO:0000313" key="1">
    <source>
        <dbReference type="EMBL" id="KAG8235261.1"/>
    </source>
</evidence>
<dbReference type="AlphaFoldDB" id="A0A8K0KHE6"/>
<name>A0A8K0KHE6_LADFU</name>
<dbReference type="PANTHER" id="PTHR23184:SF9">
    <property type="entry name" value="TETRATRICOPEPTIDE REPEAT PROTEIN 14"/>
    <property type="match status" value="1"/>
</dbReference>
<accession>A0A8K0KHE6</accession>